<gene>
    <name evidence="1" type="ORF">BHE90_014872</name>
</gene>
<protein>
    <submittedName>
        <fullName evidence="1">Uncharacterized protein</fullName>
    </submittedName>
</protein>
<reference evidence="1 2" key="1">
    <citation type="submission" date="2017-06" db="EMBL/GenBank/DDBJ databases">
        <title>Comparative genomic analysis of Ambrosia Fusariam Clade fungi.</title>
        <authorList>
            <person name="Stajich J.E."/>
            <person name="Carrillo J."/>
            <person name="Kijimoto T."/>
            <person name="Eskalen A."/>
            <person name="O'Donnell K."/>
            <person name="Kasson M."/>
        </authorList>
    </citation>
    <scope>NUCLEOTIDE SEQUENCE [LARGE SCALE GENOMIC DNA]</scope>
    <source>
        <strain evidence="1 2">UCR1854</strain>
    </source>
</reference>
<organism evidence="1 2">
    <name type="scientific">Fusarium euwallaceae</name>
    <dbReference type="NCBI Taxonomy" id="1147111"/>
    <lineage>
        <taxon>Eukaryota</taxon>
        <taxon>Fungi</taxon>
        <taxon>Dikarya</taxon>
        <taxon>Ascomycota</taxon>
        <taxon>Pezizomycotina</taxon>
        <taxon>Sordariomycetes</taxon>
        <taxon>Hypocreomycetidae</taxon>
        <taxon>Hypocreales</taxon>
        <taxon>Nectriaceae</taxon>
        <taxon>Fusarium</taxon>
        <taxon>Fusarium solani species complex</taxon>
    </lineage>
</organism>
<comment type="caution">
    <text evidence="1">The sequence shown here is derived from an EMBL/GenBank/DDBJ whole genome shotgun (WGS) entry which is preliminary data.</text>
</comment>
<dbReference type="EMBL" id="MIKF01000430">
    <property type="protein sequence ID" value="RTE70724.1"/>
    <property type="molecule type" value="Genomic_DNA"/>
</dbReference>
<proteinExistence type="predicted"/>
<evidence type="ECO:0000313" key="2">
    <source>
        <dbReference type="Proteomes" id="UP000287124"/>
    </source>
</evidence>
<name>A0A430L4R5_9HYPO</name>
<keyword evidence="2" id="KW-1185">Reference proteome</keyword>
<sequence length="419" mass="47951">MSKVDLEDGIPSYRDFVRFRTQNPCISGLSQHLERQYQGASNIVLMDYPQDGSRQSEPDLLPVTEDDFVEVVSATPAATTRLLFIENINTQLISLLGEILDVDPIFFADHVNTNFEDIENAPPPPSLAMLPSMISKRGHLHLHYQQVLDLGGADIFANAKYALKTDSNIPRNIRRLAPLSGRQLALARMCCSLLVKNIGRSCICVILVDRPVTSVVEELSAGGRKAYQAKPLHGGFEDFGPSQSFSSFTRNKDNETWDKDSMLGSLLYYFQTQTPPGFKVSSPSILGLGYYPIRIVLAEWNLYMHLISRYSKYYEYSIQDITNRLHDNDIIDLQRWRRRSKQSRHKLTILAEFVDYWMQHEDDKETWNLVLKDINYLQQQLQCYNQSLEQMVAMATSMVQLLDSRRSILEAINVRRLTS</sequence>
<evidence type="ECO:0000313" key="1">
    <source>
        <dbReference type="EMBL" id="RTE70724.1"/>
    </source>
</evidence>
<accession>A0A430L4R5</accession>
<dbReference type="AlphaFoldDB" id="A0A430L4R5"/>
<dbReference type="Proteomes" id="UP000287124">
    <property type="component" value="Unassembled WGS sequence"/>
</dbReference>